<dbReference type="SUPFAM" id="SSF48317">
    <property type="entry name" value="Acid phosphatase/Vanadium-dependent haloperoxidase"/>
    <property type="match status" value="1"/>
</dbReference>
<evidence type="ECO:0000256" key="6">
    <source>
        <dbReference type="ARBA" id="ARBA00022989"/>
    </source>
</evidence>
<keyword evidence="7 10" id="KW-0472">Membrane</keyword>
<dbReference type="Proteomes" id="UP001501757">
    <property type="component" value="Unassembled WGS sequence"/>
</dbReference>
<gene>
    <name evidence="12" type="ORF">GCM10009092_22050</name>
</gene>
<keyword evidence="6 10" id="KW-1133">Transmembrane helix</keyword>
<evidence type="ECO:0000256" key="5">
    <source>
        <dbReference type="ARBA" id="ARBA00022801"/>
    </source>
</evidence>
<protein>
    <recommendedName>
        <fullName evidence="2">undecaprenyl-diphosphate phosphatase</fullName>
        <ecNumber evidence="2">3.6.1.27</ecNumber>
    </recommendedName>
    <alternativeName>
        <fullName evidence="8">Undecaprenyl pyrophosphate phosphatase</fullName>
    </alternativeName>
</protein>
<comment type="subcellular location">
    <subcellularLocation>
        <location evidence="1">Cell membrane</location>
        <topology evidence="1">Multi-pass membrane protein</topology>
    </subcellularLocation>
</comment>
<comment type="catalytic activity">
    <reaction evidence="9">
        <text>di-trans,octa-cis-undecaprenyl diphosphate + H2O = di-trans,octa-cis-undecaprenyl phosphate + phosphate + H(+)</text>
        <dbReference type="Rhea" id="RHEA:28094"/>
        <dbReference type="ChEBI" id="CHEBI:15377"/>
        <dbReference type="ChEBI" id="CHEBI:15378"/>
        <dbReference type="ChEBI" id="CHEBI:43474"/>
        <dbReference type="ChEBI" id="CHEBI:58405"/>
        <dbReference type="ChEBI" id="CHEBI:60392"/>
        <dbReference type="EC" id="3.6.1.27"/>
    </reaction>
</comment>
<feature type="domain" description="Phosphatidic acid phosphatase type 2/haloperoxidase" evidence="11">
    <location>
        <begin position="64"/>
        <end position="173"/>
    </location>
</feature>
<sequence length="177" mass="19853">MSKVYTDMNLFARADIQLFYWLFNKTAGRNCTPIRWISRTGDGHLYLLLGLILWMFEPTHGDLFLYTALLAYALELPIYVVLKKLFKRTRPCDLLRNFSAHISPSDKFSLPSGHTAAAFLMASLIAHYYPGFTLLVYTWAATIGLSRVLLGVHYPSDILAGASLGLTISLFSLSLLA</sequence>
<dbReference type="SMART" id="SM00014">
    <property type="entry name" value="acidPPc"/>
    <property type="match status" value="1"/>
</dbReference>
<dbReference type="PANTHER" id="PTHR14969">
    <property type="entry name" value="SPHINGOSINE-1-PHOSPHATE PHOSPHOHYDROLASE"/>
    <property type="match status" value="1"/>
</dbReference>
<evidence type="ECO:0000256" key="10">
    <source>
        <dbReference type="SAM" id="Phobius"/>
    </source>
</evidence>
<evidence type="ECO:0000256" key="2">
    <source>
        <dbReference type="ARBA" id="ARBA00012374"/>
    </source>
</evidence>
<evidence type="ECO:0000256" key="1">
    <source>
        <dbReference type="ARBA" id="ARBA00004651"/>
    </source>
</evidence>
<organism evidence="12 13">
    <name type="scientific">Bowmanella denitrificans</name>
    <dbReference type="NCBI Taxonomy" id="366582"/>
    <lineage>
        <taxon>Bacteria</taxon>
        <taxon>Pseudomonadati</taxon>
        <taxon>Pseudomonadota</taxon>
        <taxon>Gammaproteobacteria</taxon>
        <taxon>Alteromonadales</taxon>
        <taxon>Alteromonadaceae</taxon>
        <taxon>Bowmanella</taxon>
    </lineage>
</organism>
<keyword evidence="5" id="KW-0378">Hydrolase</keyword>
<dbReference type="CDD" id="cd01610">
    <property type="entry name" value="PAP2_like"/>
    <property type="match status" value="1"/>
</dbReference>
<comment type="caution">
    <text evidence="12">The sequence shown here is derived from an EMBL/GenBank/DDBJ whole genome shotgun (WGS) entry which is preliminary data.</text>
</comment>
<evidence type="ECO:0000313" key="12">
    <source>
        <dbReference type="EMBL" id="GAA0357425.1"/>
    </source>
</evidence>
<evidence type="ECO:0000256" key="3">
    <source>
        <dbReference type="ARBA" id="ARBA00022475"/>
    </source>
</evidence>
<dbReference type="EC" id="3.6.1.27" evidence="2"/>
<keyword evidence="4 10" id="KW-0812">Transmembrane</keyword>
<evidence type="ECO:0000256" key="8">
    <source>
        <dbReference type="ARBA" id="ARBA00032707"/>
    </source>
</evidence>
<dbReference type="Pfam" id="PF01569">
    <property type="entry name" value="PAP2"/>
    <property type="match status" value="1"/>
</dbReference>
<evidence type="ECO:0000313" key="13">
    <source>
        <dbReference type="Proteomes" id="UP001501757"/>
    </source>
</evidence>
<feature type="transmembrane region" description="Helical" evidence="10">
    <location>
        <begin position="117"/>
        <end position="138"/>
    </location>
</feature>
<dbReference type="PANTHER" id="PTHR14969:SF62">
    <property type="entry name" value="DECAPRENYLPHOSPHORYL-5-PHOSPHORIBOSE PHOSPHATASE RV3807C-RELATED"/>
    <property type="match status" value="1"/>
</dbReference>
<evidence type="ECO:0000256" key="4">
    <source>
        <dbReference type="ARBA" id="ARBA00022692"/>
    </source>
</evidence>
<evidence type="ECO:0000256" key="7">
    <source>
        <dbReference type="ARBA" id="ARBA00023136"/>
    </source>
</evidence>
<accession>A0ABP3GXP6</accession>
<evidence type="ECO:0000259" key="11">
    <source>
        <dbReference type="SMART" id="SM00014"/>
    </source>
</evidence>
<feature type="transmembrane region" description="Helical" evidence="10">
    <location>
        <begin position="63"/>
        <end position="82"/>
    </location>
</feature>
<dbReference type="InterPro" id="IPR000326">
    <property type="entry name" value="PAP2/HPO"/>
</dbReference>
<dbReference type="InterPro" id="IPR036938">
    <property type="entry name" value="PAP2/HPO_sf"/>
</dbReference>
<keyword evidence="3" id="KW-1003">Cell membrane</keyword>
<dbReference type="Gene3D" id="1.20.144.10">
    <property type="entry name" value="Phosphatidic acid phosphatase type 2/haloperoxidase"/>
    <property type="match status" value="1"/>
</dbReference>
<proteinExistence type="predicted"/>
<keyword evidence="13" id="KW-1185">Reference proteome</keyword>
<name>A0ABP3GXP6_9ALTE</name>
<evidence type="ECO:0000256" key="9">
    <source>
        <dbReference type="ARBA" id="ARBA00047594"/>
    </source>
</evidence>
<reference evidence="13" key="1">
    <citation type="journal article" date="2019" name="Int. J. Syst. Evol. Microbiol.">
        <title>The Global Catalogue of Microorganisms (GCM) 10K type strain sequencing project: providing services to taxonomists for standard genome sequencing and annotation.</title>
        <authorList>
            <consortium name="The Broad Institute Genomics Platform"/>
            <consortium name="The Broad Institute Genome Sequencing Center for Infectious Disease"/>
            <person name="Wu L."/>
            <person name="Ma J."/>
        </authorList>
    </citation>
    <scope>NUCLEOTIDE SEQUENCE [LARGE SCALE GENOMIC DNA]</scope>
    <source>
        <strain evidence="13">JCM 13378</strain>
    </source>
</reference>
<feature type="transmembrane region" description="Helical" evidence="10">
    <location>
        <begin position="158"/>
        <end position="176"/>
    </location>
</feature>
<dbReference type="EMBL" id="BAAAEI010000012">
    <property type="protein sequence ID" value="GAA0357425.1"/>
    <property type="molecule type" value="Genomic_DNA"/>
</dbReference>